<gene>
    <name evidence="14" type="ORF">JX265_012314</name>
    <name evidence="13" type="ORF">JX265_013950</name>
</gene>
<evidence type="ECO:0000313" key="15">
    <source>
        <dbReference type="Proteomes" id="UP000829685"/>
    </source>
</evidence>
<sequence>MVTRIGAASMRAIGAERRYCSGRTRLHRHNYEPKRIAVIGGGITGLSTAYYAAQKFPSAEITIFESTSRLGGVIESKPISVSGPSPGSFLCEVGPRTLRANAPRAVVTCELIHLLGLTDKLLKVPKDSPAAGTRYIMYPKRLVALPASDSVLIRRHIASIPAPTTFGMFRLLRIAWLAVTQPLFHGALSGVLRDMFIARRPGRLLDESIGHFVSRRWHPSLADNFLSAVMHGLYAGDIYQLSMKALMPKMWSLELAAEAHRIRMGPLLGSGGILRAMICAGDPRHRESDGRPATGESASLEAHRREHSMLDHLQNGISAELQQDLQKTSVFSFEGGIETLVDALGSGLKRYPKVDIQLGSKVTHISTRNDAIKIQVNDGIPQEFDSVIATIPFRLLKSLIPWQRSLSSLAAPAVTVMVVTLCFRSPRLSHPYQGFGYLIPLSGKTLVSVRGPKSRLSLAAIGGKANWKINYRAAIKDWKWHVKSWLVILEYVQNLRLHVWA</sequence>
<evidence type="ECO:0000256" key="4">
    <source>
        <dbReference type="ARBA" id="ARBA00012867"/>
    </source>
</evidence>
<dbReference type="SUPFAM" id="SSF51905">
    <property type="entry name" value="FAD/NAD(P)-binding domain"/>
    <property type="match status" value="1"/>
</dbReference>
<keyword evidence="8 11" id="KW-0350">Heme biosynthesis</keyword>
<dbReference type="GO" id="GO:0006782">
    <property type="term" value="P:protoporphyrinogen IX biosynthetic process"/>
    <property type="evidence" value="ECO:0007669"/>
    <property type="project" value="UniProtKB-UniRule"/>
</dbReference>
<dbReference type="EC" id="1.3.3.4" evidence="4 11"/>
<evidence type="ECO:0000256" key="9">
    <source>
        <dbReference type="ARBA" id="ARBA00023244"/>
    </source>
</evidence>
<organism evidence="13 15">
    <name type="scientific">Neoarthrinium moseri</name>
    <dbReference type="NCBI Taxonomy" id="1658444"/>
    <lineage>
        <taxon>Eukaryota</taxon>
        <taxon>Fungi</taxon>
        <taxon>Dikarya</taxon>
        <taxon>Ascomycota</taxon>
        <taxon>Pezizomycotina</taxon>
        <taxon>Sordariomycetes</taxon>
        <taxon>Xylariomycetidae</taxon>
        <taxon>Amphisphaeriales</taxon>
        <taxon>Apiosporaceae</taxon>
        <taxon>Neoarthrinium</taxon>
    </lineage>
</organism>
<comment type="function">
    <text evidence="1 11">Catalyzes the 6-electron oxidation of protoporphyrinogen-IX to form protoporphyrin-IX.</text>
</comment>
<evidence type="ECO:0000256" key="11">
    <source>
        <dbReference type="RuleBase" id="RU367069"/>
    </source>
</evidence>
<evidence type="ECO:0000313" key="13">
    <source>
        <dbReference type="EMBL" id="KAI1847474.1"/>
    </source>
</evidence>
<dbReference type="PANTHER" id="PTHR42923:SF3">
    <property type="entry name" value="PROTOPORPHYRINOGEN OXIDASE"/>
    <property type="match status" value="1"/>
</dbReference>
<dbReference type="InterPro" id="IPR050464">
    <property type="entry name" value="Zeta_carotene_desat/Oxidored"/>
</dbReference>
<evidence type="ECO:0000259" key="12">
    <source>
        <dbReference type="Pfam" id="PF01593"/>
    </source>
</evidence>
<keyword evidence="7 11" id="KW-0560">Oxidoreductase</keyword>
<keyword evidence="5 11" id="KW-0285">Flavoprotein</keyword>
<feature type="domain" description="Amine oxidase" evidence="12">
    <location>
        <begin position="43"/>
        <end position="476"/>
    </location>
</feature>
<dbReference type="GO" id="GO:0004729">
    <property type="term" value="F:oxygen-dependent protoporphyrinogen oxidase activity"/>
    <property type="evidence" value="ECO:0007669"/>
    <property type="project" value="UniProtKB-UniRule"/>
</dbReference>
<evidence type="ECO:0000256" key="1">
    <source>
        <dbReference type="ARBA" id="ARBA00002600"/>
    </source>
</evidence>
<evidence type="ECO:0000313" key="14">
    <source>
        <dbReference type="EMBL" id="KAI1855126.1"/>
    </source>
</evidence>
<dbReference type="EMBL" id="JAFIMR010000100">
    <property type="protein sequence ID" value="KAI1847474.1"/>
    <property type="molecule type" value="Genomic_DNA"/>
</dbReference>
<evidence type="ECO:0000256" key="8">
    <source>
        <dbReference type="ARBA" id="ARBA00023133"/>
    </source>
</evidence>
<comment type="caution">
    <text evidence="13">The sequence shown here is derived from an EMBL/GenBank/DDBJ whole genome shotgun (WGS) entry which is preliminary data.</text>
</comment>
<dbReference type="InterPro" id="IPR004572">
    <property type="entry name" value="Protoporphyrinogen_oxidase"/>
</dbReference>
<dbReference type="PANTHER" id="PTHR42923">
    <property type="entry name" value="PROTOPORPHYRINOGEN OXIDASE"/>
    <property type="match status" value="1"/>
</dbReference>
<dbReference type="EMBL" id="JAFIMR010000051">
    <property type="protein sequence ID" value="KAI1855126.1"/>
    <property type="molecule type" value="Genomic_DNA"/>
</dbReference>
<dbReference type="NCBIfam" id="TIGR00562">
    <property type="entry name" value="proto_IX_ox"/>
    <property type="match status" value="1"/>
</dbReference>
<dbReference type="AlphaFoldDB" id="A0A9Q0AI17"/>
<comment type="cofactor">
    <cofactor evidence="11">
        <name>FAD</name>
        <dbReference type="ChEBI" id="CHEBI:57692"/>
    </cofactor>
    <text evidence="11">Binds 1 FAD per subunit.</text>
</comment>
<comment type="subcellular location">
    <subcellularLocation>
        <location evidence="11">Mitochondrion inner membrane</location>
    </subcellularLocation>
</comment>
<evidence type="ECO:0000256" key="10">
    <source>
        <dbReference type="ARBA" id="ARBA00047554"/>
    </source>
</evidence>
<evidence type="ECO:0000256" key="3">
    <source>
        <dbReference type="ARBA" id="ARBA00010551"/>
    </source>
</evidence>
<comment type="pathway">
    <text evidence="2 11">Porphyrin-containing compound metabolism; protoporphyrin-IX biosynthesis; protoporphyrin-IX from protoporphyrinogen-IX: step 1/1.</text>
</comment>
<dbReference type="InterPro" id="IPR036188">
    <property type="entry name" value="FAD/NAD-bd_sf"/>
</dbReference>
<dbReference type="GO" id="GO:0005743">
    <property type="term" value="C:mitochondrial inner membrane"/>
    <property type="evidence" value="ECO:0007669"/>
    <property type="project" value="UniProtKB-SubCell"/>
</dbReference>
<reference evidence="13" key="1">
    <citation type="submission" date="2021-03" db="EMBL/GenBank/DDBJ databases">
        <title>Revisited historic fungal species revealed as producer of novel bioactive compounds through whole genome sequencing and comparative genomics.</title>
        <authorList>
            <person name="Vignolle G.A."/>
            <person name="Hochenegger N."/>
            <person name="Mach R.L."/>
            <person name="Mach-Aigner A.R."/>
            <person name="Javad Rahimi M."/>
            <person name="Salim K.A."/>
            <person name="Chan C.M."/>
            <person name="Lim L.B.L."/>
            <person name="Cai F."/>
            <person name="Druzhinina I.S."/>
            <person name="U'Ren J.M."/>
            <person name="Derntl C."/>
        </authorList>
    </citation>
    <scope>NUCLEOTIDE SEQUENCE</scope>
    <source>
        <strain evidence="13">TUCIM 5799</strain>
    </source>
</reference>
<evidence type="ECO:0000256" key="2">
    <source>
        <dbReference type="ARBA" id="ARBA00005073"/>
    </source>
</evidence>
<dbReference type="Gene3D" id="3.50.50.60">
    <property type="entry name" value="FAD/NAD(P)-binding domain"/>
    <property type="match status" value="1"/>
</dbReference>
<comment type="similarity">
    <text evidence="3 11">Belongs to the protoporphyrinogen/coproporphyrinogen oxidase family. Protoporphyrinogen oxidase subfamily.</text>
</comment>
<protein>
    <recommendedName>
        <fullName evidence="4 11">Protoporphyrinogen oxidase</fullName>
        <ecNumber evidence="4 11">1.3.3.4</ecNumber>
    </recommendedName>
</protein>
<comment type="catalytic activity">
    <reaction evidence="10 11">
        <text>protoporphyrinogen IX + 3 O2 = protoporphyrin IX + 3 H2O2</text>
        <dbReference type="Rhea" id="RHEA:25576"/>
        <dbReference type="ChEBI" id="CHEBI:15379"/>
        <dbReference type="ChEBI" id="CHEBI:16240"/>
        <dbReference type="ChEBI" id="CHEBI:57306"/>
        <dbReference type="ChEBI" id="CHEBI:57307"/>
        <dbReference type="EC" id="1.3.3.4"/>
    </reaction>
</comment>
<dbReference type="Proteomes" id="UP000829685">
    <property type="component" value="Unassembled WGS sequence"/>
</dbReference>
<dbReference type="InterPro" id="IPR002937">
    <property type="entry name" value="Amino_oxidase"/>
</dbReference>
<evidence type="ECO:0000256" key="5">
    <source>
        <dbReference type="ARBA" id="ARBA00022630"/>
    </source>
</evidence>
<keyword evidence="9 11" id="KW-0627">Porphyrin biosynthesis</keyword>
<accession>A0A9Q0AI17</accession>
<keyword evidence="6 11" id="KW-0274">FAD</keyword>
<proteinExistence type="inferred from homology"/>
<name>A0A9Q0AI17_9PEZI</name>
<dbReference type="Pfam" id="PF01593">
    <property type="entry name" value="Amino_oxidase"/>
    <property type="match status" value="1"/>
</dbReference>
<evidence type="ECO:0000256" key="6">
    <source>
        <dbReference type="ARBA" id="ARBA00022827"/>
    </source>
</evidence>
<evidence type="ECO:0000256" key="7">
    <source>
        <dbReference type="ARBA" id="ARBA00023002"/>
    </source>
</evidence>
<keyword evidence="15" id="KW-1185">Reference proteome</keyword>